<dbReference type="EMBL" id="LN483167">
    <property type="protein sequence ID" value="CDZ97083.1"/>
    <property type="molecule type" value="Genomic_DNA"/>
</dbReference>
<accession>A0A0F7SH56</accession>
<reference evidence="7" key="1">
    <citation type="submission" date="2014-08" db="EMBL/GenBank/DDBJ databases">
        <authorList>
            <person name="Sharma Rahul"/>
            <person name="Thines Marco"/>
        </authorList>
    </citation>
    <scope>NUCLEOTIDE SEQUENCE</scope>
</reference>
<sequence>MTSLTPQEAFPLLSSDIDPAWLVQAVLLITSASTTDLPDIQKALDRGLSVSASSEETARLAVEHTLSSLSGEAKTARDAWQELLSDQQELKDILSARSELKKRRNRLNAWLELEQSGNLDDNHEGVSEESLPDASGETGNDVEMEDTEVVIDDDPWAQESDEDEENPIPSSSSPVLSASSKTSDDVDKPVVIPRPSSPLPFTLVELLTNPALHLALLLTTPTQLPNLLILIKHLHSELVPYRFSILEAIPDWVPPEEFHSILPRCEPFGEKETEWATQLISSSDNQDDWTWEAFAQESLQSSNGSLSIDTTYSPKPFPATASEVSDWYRSRVESIEANSGLVDISLVYVQHAASLSVPNLDSLGEDLSLLSKLIYDAPSIASTSVLQGYKNGKPEPSSMLVDKDDWTLARWRTSSPEEITAGYLRFATPSTIIPLFQSLVFPYLYVLVSRSERTENPNPGLPSQLVQSWLLSAPLDLAAQVFAASKAILPEHERILKRDDEVSRLALSILYGSTATNRWDVMSSIFECMPAWEFGPDDREDGEGETTLLALAQFLKPSPAAPPPPPAELLTFFKPLQPPALSELLDTLDVHLTSAEMLAKWGVPAPLGWFILSAQDKREQLAWATRLARRGGEKAEAVAKATTVRGKARAGGDWEALLSDMKKLRGVGGGGTFGMLEEVEIVKIYFGGLLSFGNFATAKKLLTIRPPLLDASVVESLVLAASIEFYENAETGNLHEGNMNLAYTCLTVVAPPTPAVIKERLFIEATSKIASYNLISPQSNLPLSPLEIRLTKDKLSLVSQILSTSEDAYKHSEVIIDLVEKLGFAGNTAAEVKTLGMLADAAVQSQSTDWDRGVRYVEKMIEAVRGFSISASSRPIRMAESGKLQPRGSAGDRVPTTEEMESEAIEVCWRTCFQFGKQSEFKDVDRKLDLLGHALLLCPGEMVPDLLISWRKLEETNLANPIHSSIPGSTSLATGAMQSGGRQISTRERLFSSAQGQLLDWSHSSNALLNGTSFDISGSGHRKRDLAAQAASRTFNQLSSSLSSLRPTVQTPTSAVTVEGEQGRDSESTPSRSGSPSVASLFAGGGGHPEEEILNTGRRAFTRGVGWLLGANEAEMGGGNII</sequence>
<organism evidence="7">
    <name type="scientific">Phaffia rhodozyma</name>
    <name type="common">Yeast</name>
    <name type="synonym">Xanthophyllomyces dendrorhous</name>
    <dbReference type="NCBI Taxonomy" id="264483"/>
    <lineage>
        <taxon>Eukaryota</taxon>
        <taxon>Fungi</taxon>
        <taxon>Dikarya</taxon>
        <taxon>Basidiomycota</taxon>
        <taxon>Agaricomycotina</taxon>
        <taxon>Tremellomycetes</taxon>
        <taxon>Cystofilobasidiales</taxon>
        <taxon>Mrakiaceae</taxon>
        <taxon>Phaffia</taxon>
    </lineage>
</organism>
<dbReference type="InterPro" id="IPR013244">
    <property type="entry name" value="Sec39_domain"/>
</dbReference>
<protein>
    <submittedName>
        <fullName evidence="7">Uncharacterized conserved protein (Neuroblastoma-amplified protein)</fullName>
    </submittedName>
</protein>
<feature type="compositionally biased region" description="Polar residues" evidence="5">
    <location>
        <begin position="1039"/>
        <end position="1056"/>
    </location>
</feature>
<dbReference type="GO" id="GO:0000149">
    <property type="term" value="F:SNARE binding"/>
    <property type="evidence" value="ECO:0007669"/>
    <property type="project" value="TreeGrafter"/>
</dbReference>
<proteinExistence type="predicted"/>
<dbReference type="AlphaFoldDB" id="A0A0F7SH56"/>
<feature type="region of interest" description="Disordered" evidence="5">
    <location>
        <begin position="118"/>
        <end position="140"/>
    </location>
</feature>
<name>A0A0F7SH56_PHARH</name>
<evidence type="ECO:0000313" key="7">
    <source>
        <dbReference type="EMBL" id="CDZ97083.1"/>
    </source>
</evidence>
<dbReference type="GO" id="GO:0015031">
    <property type="term" value="P:protein transport"/>
    <property type="evidence" value="ECO:0007669"/>
    <property type="project" value="UniProtKB-KW"/>
</dbReference>
<comment type="subcellular location">
    <subcellularLocation>
        <location evidence="1">Endoplasmic reticulum</location>
    </subcellularLocation>
</comment>
<dbReference type="GO" id="GO:0070939">
    <property type="term" value="C:Dsl1/NZR complex"/>
    <property type="evidence" value="ECO:0007669"/>
    <property type="project" value="TreeGrafter"/>
</dbReference>
<feature type="compositionally biased region" description="Low complexity" evidence="5">
    <location>
        <begin position="170"/>
        <end position="181"/>
    </location>
</feature>
<feature type="domain" description="Sec39" evidence="6">
    <location>
        <begin position="214"/>
        <end position="955"/>
    </location>
</feature>
<keyword evidence="2" id="KW-0813">Transport</keyword>
<dbReference type="PANTHER" id="PTHR15922">
    <property type="entry name" value="NEUROBLASTOMA-AMPLIFIED SEQUENCE"/>
    <property type="match status" value="1"/>
</dbReference>
<evidence type="ECO:0000259" key="6">
    <source>
        <dbReference type="Pfam" id="PF08314"/>
    </source>
</evidence>
<feature type="region of interest" description="Disordered" evidence="5">
    <location>
        <begin position="158"/>
        <end position="190"/>
    </location>
</feature>
<dbReference type="PANTHER" id="PTHR15922:SF2">
    <property type="entry name" value="NBAS SUBUNIT OF NRZ TETHERING COMPLEX"/>
    <property type="match status" value="1"/>
</dbReference>
<evidence type="ECO:0000256" key="4">
    <source>
        <dbReference type="ARBA" id="ARBA00022927"/>
    </source>
</evidence>
<keyword evidence="4" id="KW-0653">Protein transport</keyword>
<feature type="region of interest" description="Disordered" evidence="5">
    <location>
        <begin position="1039"/>
        <end position="1092"/>
    </location>
</feature>
<evidence type="ECO:0000256" key="1">
    <source>
        <dbReference type="ARBA" id="ARBA00004240"/>
    </source>
</evidence>
<keyword evidence="3" id="KW-0256">Endoplasmic reticulum</keyword>
<dbReference type="Pfam" id="PF08314">
    <property type="entry name" value="Sec39"/>
    <property type="match status" value="1"/>
</dbReference>
<evidence type="ECO:0000256" key="5">
    <source>
        <dbReference type="SAM" id="MobiDB-lite"/>
    </source>
</evidence>
<dbReference type="GO" id="GO:0006890">
    <property type="term" value="P:retrograde vesicle-mediated transport, Golgi to endoplasmic reticulum"/>
    <property type="evidence" value="ECO:0007669"/>
    <property type="project" value="InterPro"/>
</dbReference>
<feature type="compositionally biased region" description="Low complexity" evidence="5">
    <location>
        <begin position="1068"/>
        <end position="1080"/>
    </location>
</feature>
<evidence type="ECO:0000256" key="2">
    <source>
        <dbReference type="ARBA" id="ARBA00022448"/>
    </source>
</evidence>
<evidence type="ECO:0000256" key="3">
    <source>
        <dbReference type="ARBA" id="ARBA00022824"/>
    </source>
</evidence>